<name>A0AAE1MVU3_9FABA</name>
<dbReference type="InterPro" id="IPR000215">
    <property type="entry name" value="Serpin_fam"/>
</dbReference>
<comment type="similarity">
    <text evidence="1">Belongs to the serpin family.</text>
</comment>
<dbReference type="PANTHER" id="PTHR11461:SF340">
    <property type="entry name" value="SERPIN DOMAIN-CONTAINING PROTEIN"/>
    <property type="match status" value="1"/>
</dbReference>
<dbReference type="Pfam" id="PF00079">
    <property type="entry name" value="Serpin"/>
    <property type="match status" value="1"/>
</dbReference>
<feature type="domain" description="Serpin" evidence="2">
    <location>
        <begin position="1"/>
        <end position="150"/>
    </location>
</feature>
<evidence type="ECO:0000259" key="2">
    <source>
        <dbReference type="Pfam" id="PF00079"/>
    </source>
</evidence>
<dbReference type="InterPro" id="IPR023796">
    <property type="entry name" value="Serpin_dom"/>
</dbReference>
<comment type="caution">
    <text evidence="3">The sequence shown here is derived from an EMBL/GenBank/DDBJ whole genome shotgun (WGS) entry which is preliminary data.</text>
</comment>
<dbReference type="SUPFAM" id="SSF56574">
    <property type="entry name" value="Serpins"/>
    <property type="match status" value="1"/>
</dbReference>
<gene>
    <name evidence="3" type="ORF">QN277_016065</name>
</gene>
<dbReference type="Gene3D" id="2.30.39.10">
    <property type="entry name" value="Alpha-1-antitrypsin, domain 1"/>
    <property type="match status" value="1"/>
</dbReference>
<dbReference type="EMBL" id="JAWXYG010000003">
    <property type="protein sequence ID" value="KAK4278183.1"/>
    <property type="molecule type" value="Genomic_DNA"/>
</dbReference>
<dbReference type="Gene3D" id="3.30.497.10">
    <property type="entry name" value="Antithrombin, subunit I, domain 2"/>
    <property type="match status" value="1"/>
</dbReference>
<dbReference type="InterPro" id="IPR036186">
    <property type="entry name" value="Serpin_sf"/>
</dbReference>
<proteinExistence type="inferred from homology"/>
<dbReference type="InterPro" id="IPR042178">
    <property type="entry name" value="Serpin_sf_1"/>
</dbReference>
<evidence type="ECO:0000313" key="3">
    <source>
        <dbReference type="EMBL" id="KAK4278183.1"/>
    </source>
</evidence>
<dbReference type="InterPro" id="IPR042185">
    <property type="entry name" value="Serpin_sf_2"/>
</dbReference>
<accession>A0AAE1MVU3</accession>
<dbReference type="GO" id="GO:0004867">
    <property type="term" value="F:serine-type endopeptidase inhibitor activity"/>
    <property type="evidence" value="ECO:0007669"/>
    <property type="project" value="InterPro"/>
</dbReference>
<keyword evidence="4" id="KW-1185">Reference proteome</keyword>
<dbReference type="PANTHER" id="PTHR11461">
    <property type="entry name" value="SERINE PROTEASE INHIBITOR, SERPIN"/>
    <property type="match status" value="1"/>
</dbReference>
<protein>
    <recommendedName>
        <fullName evidence="2">Serpin domain-containing protein</fullName>
    </recommendedName>
</protein>
<reference evidence="3" key="1">
    <citation type="submission" date="2023-10" db="EMBL/GenBank/DDBJ databases">
        <title>Chromosome-level genome of the transformable northern wattle, Acacia crassicarpa.</title>
        <authorList>
            <person name="Massaro I."/>
            <person name="Sinha N.R."/>
            <person name="Poethig S."/>
            <person name="Leichty A.R."/>
        </authorList>
    </citation>
    <scope>NUCLEOTIDE SEQUENCE</scope>
    <source>
        <strain evidence="3">Acra3RX</strain>
        <tissue evidence="3">Leaf</tissue>
    </source>
</reference>
<dbReference type="GO" id="GO:0005615">
    <property type="term" value="C:extracellular space"/>
    <property type="evidence" value="ECO:0007669"/>
    <property type="project" value="InterPro"/>
</dbReference>
<dbReference type="Proteomes" id="UP001293593">
    <property type="component" value="Unassembled WGS sequence"/>
</dbReference>
<dbReference type="AlphaFoldDB" id="A0AAE1MVU3"/>
<evidence type="ECO:0000313" key="4">
    <source>
        <dbReference type="Proteomes" id="UP001293593"/>
    </source>
</evidence>
<evidence type="ECO:0000256" key="1">
    <source>
        <dbReference type="ARBA" id="ARBA00009500"/>
    </source>
</evidence>
<organism evidence="3 4">
    <name type="scientific">Acacia crassicarpa</name>
    <name type="common">northern wattle</name>
    <dbReference type="NCBI Taxonomy" id="499986"/>
    <lineage>
        <taxon>Eukaryota</taxon>
        <taxon>Viridiplantae</taxon>
        <taxon>Streptophyta</taxon>
        <taxon>Embryophyta</taxon>
        <taxon>Tracheophyta</taxon>
        <taxon>Spermatophyta</taxon>
        <taxon>Magnoliopsida</taxon>
        <taxon>eudicotyledons</taxon>
        <taxon>Gunneridae</taxon>
        <taxon>Pentapetalae</taxon>
        <taxon>rosids</taxon>
        <taxon>fabids</taxon>
        <taxon>Fabales</taxon>
        <taxon>Fabaceae</taxon>
        <taxon>Caesalpinioideae</taxon>
        <taxon>mimosoid clade</taxon>
        <taxon>Acacieae</taxon>
        <taxon>Acacia</taxon>
    </lineage>
</organism>
<sequence>MYFFLPYERDGLPNLIHTLKSNPSFLNQRFDLWREEILEFWIPRFRFSFNLEAIEGMKEQGLTLPFTSGELTEVSDSSKSHKLYVSKILQKAFVEVNEKGTEASASTTAVFELFSAMWLKPKPSFVASHPFLFMIREETSLAVFGAVLNPVLDS</sequence>